<evidence type="ECO:0000313" key="2">
    <source>
        <dbReference type="Proteomes" id="UP000824533"/>
    </source>
</evidence>
<dbReference type="Proteomes" id="UP000824533">
    <property type="component" value="Linkage Group LG02"/>
</dbReference>
<protein>
    <submittedName>
        <fullName evidence="1">Uncharacterized protein</fullName>
    </submittedName>
</protein>
<sequence length="176" mass="20368">MALSCSSNGLLVTTVIALLFLPIQYYIPDVVHDLRFSKEDPPPLKEEEGSAFLWIDNAVAQFPPLDILATISVLIIGLTFYIFDWIHRKILECRLAKLNQGLTTSMERLRIWDKQREELDNILKMVQNATSEYNLVLCLLLRQRHYLGEDLGPPSETIFEKFMQDDNLSKFRDSYS</sequence>
<organism evidence="1 2">
    <name type="scientific">Dendrolimus kikuchii</name>
    <dbReference type="NCBI Taxonomy" id="765133"/>
    <lineage>
        <taxon>Eukaryota</taxon>
        <taxon>Metazoa</taxon>
        <taxon>Ecdysozoa</taxon>
        <taxon>Arthropoda</taxon>
        <taxon>Hexapoda</taxon>
        <taxon>Insecta</taxon>
        <taxon>Pterygota</taxon>
        <taxon>Neoptera</taxon>
        <taxon>Endopterygota</taxon>
        <taxon>Lepidoptera</taxon>
        <taxon>Glossata</taxon>
        <taxon>Ditrysia</taxon>
        <taxon>Bombycoidea</taxon>
        <taxon>Lasiocampidae</taxon>
        <taxon>Dendrolimus</taxon>
    </lineage>
</organism>
<accession>A0ACC1DHW3</accession>
<keyword evidence="2" id="KW-1185">Reference proteome</keyword>
<name>A0ACC1DHW3_9NEOP</name>
<dbReference type="EMBL" id="CM034388">
    <property type="protein sequence ID" value="KAJ0183533.1"/>
    <property type="molecule type" value="Genomic_DNA"/>
</dbReference>
<reference evidence="1 2" key="1">
    <citation type="journal article" date="2021" name="Front. Genet.">
        <title>Chromosome-Level Genome Assembly Reveals Significant Gene Expansion in the Toll and IMD Signaling Pathways of Dendrolimus kikuchii.</title>
        <authorList>
            <person name="Zhou J."/>
            <person name="Wu P."/>
            <person name="Xiong Z."/>
            <person name="Liu N."/>
            <person name="Zhao N."/>
            <person name="Ji M."/>
            <person name="Qiu Y."/>
            <person name="Yang B."/>
        </authorList>
    </citation>
    <scope>NUCLEOTIDE SEQUENCE [LARGE SCALE GENOMIC DNA]</scope>
    <source>
        <strain evidence="1">Ann1</strain>
    </source>
</reference>
<evidence type="ECO:0000313" key="1">
    <source>
        <dbReference type="EMBL" id="KAJ0183533.1"/>
    </source>
</evidence>
<proteinExistence type="predicted"/>
<gene>
    <name evidence="1" type="ORF">K1T71_001509</name>
</gene>
<comment type="caution">
    <text evidence="1">The sequence shown here is derived from an EMBL/GenBank/DDBJ whole genome shotgun (WGS) entry which is preliminary data.</text>
</comment>